<evidence type="ECO:0000313" key="3">
    <source>
        <dbReference type="Proteomes" id="UP000075515"/>
    </source>
</evidence>
<comment type="caution">
    <text evidence="2">The sequence shown here is derived from an EMBL/GenBank/DDBJ whole genome shotgun (WGS) entry which is preliminary data.</text>
</comment>
<feature type="non-terminal residue" evidence="2">
    <location>
        <position position="89"/>
    </location>
</feature>
<sequence>MLFWRRCGIASSRFFMPVSFFAFEGLVEGPRCVAGAQRRRRSRSEQSGLRAKRRGTERRTIGEGARSGVRRAGCVQHVDAGGAERHGHT</sequence>
<accession>A0A150RG92</accession>
<gene>
    <name evidence="2" type="ORF">BE18_39865</name>
</gene>
<reference evidence="2 3" key="1">
    <citation type="submission" date="2014-02" db="EMBL/GenBank/DDBJ databases">
        <title>The small core and large imbalanced accessory genome model reveals a collaborative survival strategy of Sorangium cellulosum strains in nature.</title>
        <authorList>
            <person name="Han K."/>
            <person name="Peng R."/>
            <person name="Blom J."/>
            <person name="Li Y.-Z."/>
        </authorList>
    </citation>
    <scope>NUCLEOTIDE SEQUENCE [LARGE SCALE GENOMIC DNA]</scope>
    <source>
        <strain evidence="2 3">So0149</strain>
    </source>
</reference>
<dbReference type="AlphaFoldDB" id="A0A150RG92"/>
<name>A0A150RG92_SORCE</name>
<organism evidence="2 3">
    <name type="scientific">Sorangium cellulosum</name>
    <name type="common">Polyangium cellulosum</name>
    <dbReference type="NCBI Taxonomy" id="56"/>
    <lineage>
        <taxon>Bacteria</taxon>
        <taxon>Pseudomonadati</taxon>
        <taxon>Myxococcota</taxon>
        <taxon>Polyangia</taxon>
        <taxon>Polyangiales</taxon>
        <taxon>Polyangiaceae</taxon>
        <taxon>Sorangium</taxon>
    </lineage>
</organism>
<evidence type="ECO:0000313" key="2">
    <source>
        <dbReference type="EMBL" id="KYF79173.1"/>
    </source>
</evidence>
<dbReference type="Proteomes" id="UP000075515">
    <property type="component" value="Unassembled WGS sequence"/>
</dbReference>
<protein>
    <submittedName>
        <fullName evidence="2">Uncharacterized protein</fullName>
    </submittedName>
</protein>
<dbReference type="EMBL" id="JEMC01003698">
    <property type="protein sequence ID" value="KYF79173.1"/>
    <property type="molecule type" value="Genomic_DNA"/>
</dbReference>
<evidence type="ECO:0000256" key="1">
    <source>
        <dbReference type="SAM" id="MobiDB-lite"/>
    </source>
</evidence>
<feature type="region of interest" description="Disordered" evidence="1">
    <location>
        <begin position="34"/>
        <end position="69"/>
    </location>
</feature>
<proteinExistence type="predicted"/>